<dbReference type="PANTHER" id="PTHR44591:SF3">
    <property type="entry name" value="RESPONSE REGULATORY DOMAIN-CONTAINING PROTEIN"/>
    <property type="match status" value="1"/>
</dbReference>
<keyword evidence="3" id="KW-0805">Transcription regulation</keyword>
<proteinExistence type="predicted"/>
<dbReference type="InterPro" id="IPR011006">
    <property type="entry name" value="CheY-like_superfamily"/>
</dbReference>
<evidence type="ECO:0000256" key="3">
    <source>
        <dbReference type="ARBA" id="ARBA00023015"/>
    </source>
</evidence>
<evidence type="ECO:0000256" key="2">
    <source>
        <dbReference type="ARBA" id="ARBA00023012"/>
    </source>
</evidence>
<dbReference type="InterPro" id="IPR001789">
    <property type="entry name" value="Sig_transdc_resp-reg_receiver"/>
</dbReference>
<dbReference type="GO" id="GO:0000160">
    <property type="term" value="P:phosphorelay signal transduction system"/>
    <property type="evidence" value="ECO:0007669"/>
    <property type="project" value="UniProtKB-KW"/>
</dbReference>
<dbReference type="GO" id="GO:0003677">
    <property type="term" value="F:DNA binding"/>
    <property type="evidence" value="ECO:0007669"/>
    <property type="project" value="UniProtKB-KW"/>
</dbReference>
<accession>A0A1J5T596</accession>
<dbReference type="FunFam" id="3.40.50.2300:FF:000001">
    <property type="entry name" value="DNA-binding response regulator PhoB"/>
    <property type="match status" value="1"/>
</dbReference>
<dbReference type="InterPro" id="IPR050595">
    <property type="entry name" value="Bact_response_regulator"/>
</dbReference>
<comment type="caution">
    <text evidence="7">The sequence shown here is derived from an EMBL/GenBank/DDBJ whole genome shotgun (WGS) entry which is preliminary data.</text>
</comment>
<evidence type="ECO:0000313" key="7">
    <source>
        <dbReference type="EMBL" id="OIR07318.1"/>
    </source>
</evidence>
<keyword evidence="4" id="KW-0238">DNA-binding</keyword>
<dbReference type="Pfam" id="PF00072">
    <property type="entry name" value="Response_reg"/>
    <property type="match status" value="1"/>
</dbReference>
<feature type="domain" description="Response regulatory" evidence="6">
    <location>
        <begin position="4"/>
        <end position="120"/>
    </location>
</feature>
<keyword evidence="1" id="KW-0597">Phosphoprotein</keyword>
<dbReference type="AlphaFoldDB" id="A0A1J5T596"/>
<reference evidence="7" key="1">
    <citation type="submission" date="2016-10" db="EMBL/GenBank/DDBJ databases">
        <title>Sequence of Gallionella enrichment culture.</title>
        <authorList>
            <person name="Poehlein A."/>
            <person name="Muehling M."/>
            <person name="Daniel R."/>
        </authorList>
    </citation>
    <scope>NUCLEOTIDE SEQUENCE</scope>
</reference>
<gene>
    <name evidence="7" type="primary">phoP_3</name>
    <name evidence="7" type="ORF">GALL_105740</name>
</gene>
<dbReference type="SUPFAM" id="SSF52172">
    <property type="entry name" value="CheY-like"/>
    <property type="match status" value="1"/>
</dbReference>
<protein>
    <submittedName>
        <fullName evidence="7">Alkaline phosphatase synthesis transcriptional regulatory protein PhoP</fullName>
    </submittedName>
</protein>
<dbReference type="PANTHER" id="PTHR44591">
    <property type="entry name" value="STRESS RESPONSE REGULATOR PROTEIN 1"/>
    <property type="match status" value="1"/>
</dbReference>
<evidence type="ECO:0000259" key="6">
    <source>
        <dbReference type="PROSITE" id="PS50110"/>
    </source>
</evidence>
<evidence type="ECO:0000256" key="1">
    <source>
        <dbReference type="ARBA" id="ARBA00022553"/>
    </source>
</evidence>
<dbReference type="SMART" id="SM00448">
    <property type="entry name" value="REC"/>
    <property type="match status" value="1"/>
</dbReference>
<keyword evidence="2" id="KW-0902">Two-component regulatory system</keyword>
<sequence>MQATILTVDDERDVLELIRFHLSKAGYDVIQATSGREALEVIRCRAPDLVLLDLMLPDIDGFGVCEILRRQPATATIPIVIVSAWAAPDSRHLGLELGALDYVTKPFSPKTLVERVQRLLDLRQPNRRRAG</sequence>
<organism evidence="7">
    <name type="scientific">mine drainage metagenome</name>
    <dbReference type="NCBI Taxonomy" id="410659"/>
    <lineage>
        <taxon>unclassified sequences</taxon>
        <taxon>metagenomes</taxon>
        <taxon>ecological metagenomes</taxon>
    </lineage>
</organism>
<dbReference type="PROSITE" id="PS50110">
    <property type="entry name" value="RESPONSE_REGULATORY"/>
    <property type="match status" value="1"/>
</dbReference>
<dbReference type="Gene3D" id="3.40.50.2300">
    <property type="match status" value="1"/>
</dbReference>
<evidence type="ECO:0000256" key="4">
    <source>
        <dbReference type="ARBA" id="ARBA00023125"/>
    </source>
</evidence>
<dbReference type="EMBL" id="MLJW01000038">
    <property type="protein sequence ID" value="OIR07318.1"/>
    <property type="molecule type" value="Genomic_DNA"/>
</dbReference>
<evidence type="ECO:0000256" key="5">
    <source>
        <dbReference type="ARBA" id="ARBA00023163"/>
    </source>
</evidence>
<keyword evidence="5" id="KW-0804">Transcription</keyword>
<name>A0A1J5T596_9ZZZZ</name>